<dbReference type="InterPro" id="IPR032008">
    <property type="entry name" value="APD1-4_N"/>
</dbReference>
<dbReference type="GO" id="GO:0009705">
    <property type="term" value="C:plant-type vacuole membrane"/>
    <property type="evidence" value="ECO:0007669"/>
    <property type="project" value="TreeGrafter"/>
</dbReference>
<keyword evidence="1" id="KW-0479">Metal-binding</keyword>
<dbReference type="EMBL" id="JAKOGI010000275">
    <property type="protein sequence ID" value="KAJ8437936.1"/>
    <property type="molecule type" value="Genomic_DNA"/>
</dbReference>
<dbReference type="InterPro" id="IPR013083">
    <property type="entry name" value="Znf_RING/FYVE/PHD"/>
</dbReference>
<evidence type="ECO:0000256" key="3">
    <source>
        <dbReference type="ARBA" id="ARBA00022833"/>
    </source>
</evidence>
<organism evidence="8 9">
    <name type="scientific">Carnegiea gigantea</name>
    <dbReference type="NCBI Taxonomy" id="171969"/>
    <lineage>
        <taxon>Eukaryota</taxon>
        <taxon>Viridiplantae</taxon>
        <taxon>Streptophyta</taxon>
        <taxon>Embryophyta</taxon>
        <taxon>Tracheophyta</taxon>
        <taxon>Spermatophyta</taxon>
        <taxon>Magnoliopsida</taxon>
        <taxon>eudicotyledons</taxon>
        <taxon>Gunneridae</taxon>
        <taxon>Pentapetalae</taxon>
        <taxon>Caryophyllales</taxon>
        <taxon>Cactineae</taxon>
        <taxon>Cactaceae</taxon>
        <taxon>Cactoideae</taxon>
        <taxon>Echinocereeae</taxon>
        <taxon>Carnegiea</taxon>
    </lineage>
</organism>
<dbReference type="InterPro" id="IPR001841">
    <property type="entry name" value="Znf_RING"/>
</dbReference>
<name>A0A9Q1K601_9CARY</name>
<evidence type="ECO:0000313" key="8">
    <source>
        <dbReference type="EMBL" id="KAJ8437936.1"/>
    </source>
</evidence>
<accession>A0A9Q1K601</accession>
<sequence>MNNFHLCHTSMVGNFIYAACMTLILGFYGSFNLQLGPNSSYLIEASPIFARYIKAEETDGKTAGPMLYGFHSSPSLDVKTTWTQSHNASIAPYLYEEWTYYLNAGSRIDILYDVKFPSSVPLFLAIAQGRDSLLKWVEDPSYPNSTVCWKMIYGTGKLELEIFTSDAYYVAVGNLNSDTTAVALNITVHSLLYDTSDAYFKCSLSNHICSFRLRLMKIGTSRLCNLYQFNSRDEAAQQATNNGEEHEPLLSPKGDERSSWGSSYDSIPNDEEDLEEKLLEGYPEVGKVFKEGEVNCNPRRLCVVCFDGPRDCFFLPCGHCATCFPCGSRIAEEAATCPICRRKMKKVRKIFAV</sequence>
<evidence type="ECO:0000259" key="7">
    <source>
        <dbReference type="PROSITE" id="PS50089"/>
    </source>
</evidence>
<dbReference type="AlphaFoldDB" id="A0A9Q1K601"/>
<dbReference type="GO" id="GO:0008270">
    <property type="term" value="F:zinc ion binding"/>
    <property type="evidence" value="ECO:0007669"/>
    <property type="project" value="UniProtKB-KW"/>
</dbReference>
<keyword evidence="2 4" id="KW-0863">Zinc-finger</keyword>
<dbReference type="PROSITE" id="PS50089">
    <property type="entry name" value="ZF_RING_2"/>
    <property type="match status" value="1"/>
</dbReference>
<dbReference type="GO" id="GO:0005768">
    <property type="term" value="C:endosome"/>
    <property type="evidence" value="ECO:0007669"/>
    <property type="project" value="TreeGrafter"/>
</dbReference>
<keyword evidence="3" id="KW-0862">Zinc</keyword>
<keyword evidence="9" id="KW-1185">Reference proteome</keyword>
<reference evidence="8" key="1">
    <citation type="submission" date="2022-04" db="EMBL/GenBank/DDBJ databases">
        <title>Carnegiea gigantea Genome sequencing and assembly v2.</title>
        <authorList>
            <person name="Copetti D."/>
            <person name="Sanderson M.J."/>
            <person name="Burquez A."/>
            <person name="Wojciechowski M.F."/>
        </authorList>
    </citation>
    <scope>NUCLEOTIDE SEQUENCE</scope>
    <source>
        <strain evidence="8">SGP5-SGP5p</strain>
        <tissue evidence="8">Aerial part</tissue>
    </source>
</reference>
<dbReference type="PANTHER" id="PTHR46858:SF5">
    <property type="entry name" value="E3 UBIQUITIN-PROTEIN LIGASE APD1-RELATED"/>
    <property type="match status" value="1"/>
</dbReference>
<keyword evidence="6" id="KW-1133">Transmembrane helix</keyword>
<feature type="compositionally biased region" description="Basic and acidic residues" evidence="5">
    <location>
        <begin position="243"/>
        <end position="258"/>
    </location>
</feature>
<dbReference type="OrthoDB" id="3045089at2759"/>
<dbReference type="Pfam" id="PF16041">
    <property type="entry name" value="APD1-4_M"/>
    <property type="match status" value="1"/>
</dbReference>
<evidence type="ECO:0000256" key="6">
    <source>
        <dbReference type="SAM" id="Phobius"/>
    </source>
</evidence>
<dbReference type="Proteomes" id="UP001153076">
    <property type="component" value="Unassembled WGS sequence"/>
</dbReference>
<evidence type="ECO:0000256" key="2">
    <source>
        <dbReference type="ARBA" id="ARBA00022771"/>
    </source>
</evidence>
<evidence type="ECO:0000256" key="4">
    <source>
        <dbReference type="PROSITE-ProRule" id="PRU00175"/>
    </source>
</evidence>
<feature type="region of interest" description="Disordered" evidence="5">
    <location>
        <begin position="237"/>
        <end position="268"/>
    </location>
</feature>
<proteinExistence type="predicted"/>
<protein>
    <recommendedName>
        <fullName evidence="7">RING-type domain-containing protein</fullName>
    </recommendedName>
</protein>
<dbReference type="Pfam" id="PF16040">
    <property type="entry name" value="APD1-4_N"/>
    <property type="match status" value="1"/>
</dbReference>
<feature type="transmembrane region" description="Helical" evidence="6">
    <location>
        <begin position="12"/>
        <end position="31"/>
    </location>
</feature>
<dbReference type="GO" id="GO:0061630">
    <property type="term" value="F:ubiquitin protein ligase activity"/>
    <property type="evidence" value="ECO:0007669"/>
    <property type="project" value="TreeGrafter"/>
</dbReference>
<dbReference type="InterPro" id="IPR032010">
    <property type="entry name" value="APD1-4_M"/>
</dbReference>
<evidence type="ECO:0000256" key="1">
    <source>
        <dbReference type="ARBA" id="ARBA00022723"/>
    </source>
</evidence>
<feature type="domain" description="RING-type" evidence="7">
    <location>
        <begin position="302"/>
        <end position="341"/>
    </location>
</feature>
<dbReference type="Pfam" id="PF13920">
    <property type="entry name" value="zf-C3HC4_3"/>
    <property type="match status" value="1"/>
</dbReference>
<evidence type="ECO:0000256" key="5">
    <source>
        <dbReference type="SAM" id="MobiDB-lite"/>
    </source>
</evidence>
<comment type="caution">
    <text evidence="8">The sequence shown here is derived from an EMBL/GenBank/DDBJ whole genome shotgun (WGS) entry which is preliminary data.</text>
</comment>
<evidence type="ECO:0000313" key="9">
    <source>
        <dbReference type="Proteomes" id="UP001153076"/>
    </source>
</evidence>
<keyword evidence="6" id="KW-0812">Transmembrane</keyword>
<dbReference type="Gene3D" id="3.30.40.10">
    <property type="entry name" value="Zinc/RING finger domain, C3HC4 (zinc finger)"/>
    <property type="match status" value="1"/>
</dbReference>
<dbReference type="PANTHER" id="PTHR46858">
    <property type="entry name" value="OS05G0521000 PROTEIN"/>
    <property type="match status" value="1"/>
</dbReference>
<dbReference type="GO" id="GO:0016567">
    <property type="term" value="P:protein ubiquitination"/>
    <property type="evidence" value="ECO:0007669"/>
    <property type="project" value="TreeGrafter"/>
</dbReference>
<dbReference type="SUPFAM" id="SSF57850">
    <property type="entry name" value="RING/U-box"/>
    <property type="match status" value="1"/>
</dbReference>
<keyword evidence="6" id="KW-0472">Membrane</keyword>
<gene>
    <name evidence="8" type="ORF">Cgig2_031452</name>
</gene>